<dbReference type="Proteomes" id="UP000651452">
    <property type="component" value="Unassembled WGS sequence"/>
</dbReference>
<feature type="compositionally biased region" description="Basic and acidic residues" evidence="1">
    <location>
        <begin position="515"/>
        <end position="525"/>
    </location>
</feature>
<dbReference type="CDD" id="cd06257">
    <property type="entry name" value="DnaJ"/>
    <property type="match status" value="1"/>
</dbReference>
<organism evidence="3 4">
    <name type="scientific">Ascochyta lentis</name>
    <dbReference type="NCBI Taxonomy" id="205686"/>
    <lineage>
        <taxon>Eukaryota</taxon>
        <taxon>Fungi</taxon>
        <taxon>Dikarya</taxon>
        <taxon>Ascomycota</taxon>
        <taxon>Pezizomycotina</taxon>
        <taxon>Dothideomycetes</taxon>
        <taxon>Pleosporomycetidae</taxon>
        <taxon>Pleosporales</taxon>
        <taxon>Pleosporineae</taxon>
        <taxon>Didymellaceae</taxon>
        <taxon>Ascochyta</taxon>
    </lineage>
</organism>
<dbReference type="SMART" id="SM00271">
    <property type="entry name" value="DnaJ"/>
    <property type="match status" value="1"/>
</dbReference>
<feature type="compositionally biased region" description="Polar residues" evidence="1">
    <location>
        <begin position="138"/>
        <end position="149"/>
    </location>
</feature>
<feature type="compositionally biased region" description="Acidic residues" evidence="1">
    <location>
        <begin position="557"/>
        <end position="568"/>
    </location>
</feature>
<proteinExistence type="predicted"/>
<dbReference type="OrthoDB" id="10250354at2759"/>
<dbReference type="EMBL" id="RZGK01000003">
    <property type="protein sequence ID" value="KAF9700327.1"/>
    <property type="molecule type" value="Genomic_DNA"/>
</dbReference>
<feature type="compositionally biased region" description="Polar residues" evidence="1">
    <location>
        <begin position="317"/>
        <end position="326"/>
    </location>
</feature>
<dbReference type="PANTHER" id="PTHR44029">
    <property type="entry name" value="DNAJ HOMOLOG SUBFAMILY C MEMBER 21"/>
    <property type="match status" value="1"/>
</dbReference>
<gene>
    <name evidence="3" type="ORF">EKO04_001337</name>
</gene>
<feature type="compositionally biased region" description="Polar residues" evidence="1">
    <location>
        <begin position="431"/>
        <end position="464"/>
    </location>
</feature>
<feature type="compositionally biased region" description="Basic residues" evidence="1">
    <location>
        <begin position="357"/>
        <end position="366"/>
    </location>
</feature>
<feature type="region of interest" description="Disordered" evidence="1">
    <location>
        <begin position="66"/>
        <end position="618"/>
    </location>
</feature>
<name>A0A8H7MMN9_9PLEO</name>
<accession>A0A8H7MMN9</accession>
<comment type="caution">
    <text evidence="3">The sequence shown here is derived from an EMBL/GenBank/DDBJ whole genome shotgun (WGS) entry which is preliminary data.</text>
</comment>
<reference evidence="3" key="2">
    <citation type="submission" date="2020-09" db="EMBL/GenBank/DDBJ databases">
        <title>Reference genome assembly for Australian Ascochyta lentis isolate Al4.</title>
        <authorList>
            <person name="Lee R.C."/>
            <person name="Farfan-Caceres L.M."/>
            <person name="Debler J.W."/>
            <person name="Williams A.H."/>
            <person name="Henares B.M."/>
        </authorList>
    </citation>
    <scope>NUCLEOTIDE SEQUENCE</scope>
    <source>
        <strain evidence="3">Al4</strain>
    </source>
</reference>
<reference evidence="3" key="1">
    <citation type="submission" date="2018-12" db="EMBL/GenBank/DDBJ databases">
        <authorList>
            <person name="Syme R.A."/>
            <person name="Farfan-Caceres L."/>
            <person name="Lichtenzveig J."/>
        </authorList>
    </citation>
    <scope>NUCLEOTIDE SEQUENCE</scope>
    <source>
        <strain evidence="3">Al4</strain>
    </source>
</reference>
<feature type="domain" description="J" evidence="2">
    <location>
        <begin position="9"/>
        <end position="75"/>
    </location>
</feature>
<feature type="compositionally biased region" description="Low complexity" evidence="1">
    <location>
        <begin position="289"/>
        <end position="316"/>
    </location>
</feature>
<dbReference type="GO" id="GO:0005737">
    <property type="term" value="C:cytoplasm"/>
    <property type="evidence" value="ECO:0007669"/>
    <property type="project" value="TreeGrafter"/>
</dbReference>
<evidence type="ECO:0000313" key="4">
    <source>
        <dbReference type="Proteomes" id="UP000651452"/>
    </source>
</evidence>
<dbReference type="AlphaFoldDB" id="A0A8H7MMN9"/>
<dbReference type="PRINTS" id="PR00625">
    <property type="entry name" value="JDOMAIN"/>
</dbReference>
<feature type="compositionally biased region" description="Low complexity" evidence="1">
    <location>
        <begin position="569"/>
        <end position="583"/>
    </location>
</feature>
<dbReference type="PROSITE" id="PS00636">
    <property type="entry name" value="DNAJ_1"/>
    <property type="match status" value="1"/>
</dbReference>
<evidence type="ECO:0000313" key="3">
    <source>
        <dbReference type="EMBL" id="KAF9700327.1"/>
    </source>
</evidence>
<evidence type="ECO:0000256" key="1">
    <source>
        <dbReference type="SAM" id="MobiDB-lite"/>
    </source>
</evidence>
<dbReference type="Gene3D" id="1.10.287.110">
    <property type="entry name" value="DnaJ domain"/>
    <property type="match status" value="1"/>
</dbReference>
<feature type="compositionally biased region" description="Basic residues" evidence="1">
    <location>
        <begin position="867"/>
        <end position="877"/>
    </location>
</feature>
<dbReference type="Pfam" id="PF00226">
    <property type="entry name" value="DnaJ"/>
    <property type="match status" value="1"/>
</dbReference>
<keyword evidence="4" id="KW-1185">Reference proteome</keyword>
<feature type="compositionally biased region" description="Pro residues" evidence="1">
    <location>
        <begin position="469"/>
        <end position="479"/>
    </location>
</feature>
<feature type="region of interest" description="Disordered" evidence="1">
    <location>
        <begin position="842"/>
        <end position="877"/>
    </location>
</feature>
<feature type="compositionally biased region" description="Low complexity" evidence="1">
    <location>
        <begin position="192"/>
        <end position="206"/>
    </location>
</feature>
<dbReference type="PROSITE" id="PS50076">
    <property type="entry name" value="DNAJ_2"/>
    <property type="match status" value="1"/>
</dbReference>
<protein>
    <recommendedName>
        <fullName evidence="2">J domain-containing protein</fullName>
    </recommendedName>
</protein>
<dbReference type="InterPro" id="IPR018253">
    <property type="entry name" value="DnaJ_domain_CS"/>
</dbReference>
<dbReference type="InterPro" id="IPR036869">
    <property type="entry name" value="J_dom_sf"/>
</dbReference>
<feature type="compositionally biased region" description="Pro residues" evidence="1">
    <location>
        <begin position="115"/>
        <end position="133"/>
    </location>
</feature>
<dbReference type="InterPro" id="IPR001623">
    <property type="entry name" value="DnaJ_domain"/>
</dbReference>
<dbReference type="SUPFAM" id="SSF46565">
    <property type="entry name" value="Chaperone J-domain"/>
    <property type="match status" value="1"/>
</dbReference>
<sequence length="877" mass="96239">MVKADATRNYYADLKVAANASENEIRKAFRTLALQYHPDRNPGHEAEFVVKFQEIQAAHEVLCDSTQRQKYDSERRKYRSLNVPTHTPNTPRARPPPPPRNAYTTSTPSGSYYRPTPPKPQPQPQPQRPPPPQHHQTYNSGQDRFTNKNFRPPPTAQRPHSGQRDAQDRANVFTAWQKMKTGARPEEPRPYNPTNPNNSNNPNGTPFGRSQSTRVPSAKAGFNPGTPGADEGPAKSGGYRSSYARPTATPPTPADSSSPNADVPYSEGNRVRTPYYSKASGMREEGIGRSASMRSSPSHSQQPSSSNDAGSYSDSGQRQQRNSYGGKSTRDPFPQMYPDSSDESEAEVFRTSTGNKQRAHAPRKAQHPPPPTWNQSAFATPPSKHNAPPSGNMPNSFKSRSEESINMKFSPSDWHGKFQGSADYFAPNVQPAANTKGRQSPTRGRAASQRTTPTFPSAANTFKTQFGYMPPPPPGPPPQANFAPRPEAMPHTAKFSPEVWSETFKEPSWAMPNEVTDRKNSEATKRPKAAARKPSAPKTQDQSDKSRPKYQATAEEPTGEPDEMDIDSDTAPATNANANSSATRPKTAPSSPRKDKARRTGSVPPKSAPYPATAGAPSAPGLNGLSGIASVEPFLPTQNGGLSELDALKDTLPFQSQASAVHPTKQNSARTLKLPPVPMAPHAPLKLDQATTDAYFSHMEGYAKAFNGFSRGITNHFASRGAELEDLDDHFIHNRGETTKKLGFASYLNRMKEDEAVMTMWKIAQERHIQALEKCEEVRNKTIKMYHIGVPVQGTSPMKFMRERLVEIVAGLSIRRSISVSTPTSAAAANIRSSHHYSLRPNADASAWHEEDADTESVLSKPEPLKLRKKPKRRALG</sequence>
<dbReference type="PANTHER" id="PTHR44029:SF1">
    <property type="entry name" value="DNAJ HOMOLOG SUBFAMILY C MEMBER 21"/>
    <property type="match status" value="1"/>
</dbReference>
<dbReference type="InterPro" id="IPR051964">
    <property type="entry name" value="Chaperone_stress_response"/>
</dbReference>
<evidence type="ECO:0000259" key="2">
    <source>
        <dbReference type="PROSITE" id="PS50076"/>
    </source>
</evidence>